<reference evidence="3 4" key="1">
    <citation type="journal article" date="2023" name="Elife">
        <title>Identification of key yeast species and microbe-microbe interactions impacting larval growth of Drosophila in the wild.</title>
        <authorList>
            <person name="Mure A."/>
            <person name="Sugiura Y."/>
            <person name="Maeda R."/>
            <person name="Honda K."/>
            <person name="Sakurai N."/>
            <person name="Takahashi Y."/>
            <person name="Watada M."/>
            <person name="Katoh T."/>
            <person name="Gotoh A."/>
            <person name="Gotoh Y."/>
            <person name="Taniguchi I."/>
            <person name="Nakamura K."/>
            <person name="Hayashi T."/>
            <person name="Katayama T."/>
            <person name="Uemura T."/>
            <person name="Hattori Y."/>
        </authorList>
    </citation>
    <scope>NUCLEOTIDE SEQUENCE [LARGE SCALE GENOMIC DNA]</scope>
    <source>
        <strain evidence="3 4">SB-73</strain>
    </source>
</reference>
<dbReference type="InterPro" id="IPR036045">
    <property type="entry name" value="Sec1-like_sf"/>
</dbReference>
<accession>A0AAV5RFQ1</accession>
<dbReference type="InterPro" id="IPR027482">
    <property type="entry name" value="Sec1-like_dom2"/>
</dbReference>
<sequence>MDSEAELDDKTLWSAQVHALEKLLQFNQEPEVDGIEAPVSWKVLVFDTVGRDIVSSVLRVSDLFKNGVTLHLLLESQRSPIPDVPAIYFVEPTPKNIEIIGKDVASKLYTSFSLNFTRPLSRALLEDLAAKTLHSSASISQVYEQYLQFTVLEPDVFSLSLPDTYRALGDTRSSEHDIESSVNKIVDGLFCMLMTYGVVPVIRASRGNAAEMVAQVLDERLRSFLVNKRGDLPQSLHDKRVILTLIDRNIDLVSMFSHSWTYESLINDTCVFERNSIKTPDGKVYDVDPQDKFWQSNRKLPFPEVADNLDAFVVKYKEDARKITGNGDIDIEDPASVANVDLSQTTSSLKLAMTAIPELSQRKKTIDMHMNIATVLLKAIGDRGLAQLFEAEETASRLSPKQVLEIVKNKELGTPEDKLRLYLTFYVTMHSPPERRLNSSDMEEIERELMQLFSAEDQEKHMHDMRALKYVKRTKEISSMSMAASNPQTPSAASSSTSNTDIFRRFTSSLSDKLNQGSLTEGFGNIISGVRNFLPEKTETPVTRIAQHLLDPQASAGGPTAKLAEDFLYFDPRESRGALSRPPPKRSVYDQTIVFMVGGGNYYEYANVSAKLGNKVIYGATDIPSPHAFISQCAQLGANL</sequence>
<evidence type="ECO:0000256" key="1">
    <source>
        <dbReference type="ARBA" id="ARBA00009884"/>
    </source>
</evidence>
<dbReference type="InterPro" id="IPR043127">
    <property type="entry name" value="Sec-1-like_dom3a"/>
</dbReference>
<dbReference type="GO" id="GO:0016192">
    <property type="term" value="P:vesicle-mediated transport"/>
    <property type="evidence" value="ECO:0007669"/>
    <property type="project" value="InterPro"/>
</dbReference>
<dbReference type="PANTHER" id="PTHR11679">
    <property type="entry name" value="VESICLE PROTEIN SORTING-ASSOCIATED"/>
    <property type="match status" value="1"/>
</dbReference>
<name>A0AAV5RFQ1_STABA</name>
<dbReference type="InterPro" id="IPR043154">
    <property type="entry name" value="Sec-1-like_dom1"/>
</dbReference>
<evidence type="ECO:0000313" key="4">
    <source>
        <dbReference type="Proteomes" id="UP001362899"/>
    </source>
</evidence>
<dbReference type="InterPro" id="IPR001619">
    <property type="entry name" value="Sec1-like"/>
</dbReference>
<comment type="similarity">
    <text evidence="1">Belongs to the STXBP/unc-18/SEC1 family.</text>
</comment>
<dbReference type="SUPFAM" id="SSF56815">
    <property type="entry name" value="Sec1/munc18-like (SM) proteins"/>
    <property type="match status" value="1"/>
</dbReference>
<dbReference type="Pfam" id="PF00995">
    <property type="entry name" value="Sec1"/>
    <property type="match status" value="1"/>
</dbReference>
<protein>
    <submittedName>
        <fullName evidence="3">Syntaxin-binding protein</fullName>
    </submittedName>
</protein>
<feature type="region of interest" description="Disordered" evidence="2">
    <location>
        <begin position="479"/>
        <end position="499"/>
    </location>
</feature>
<dbReference type="Proteomes" id="UP001362899">
    <property type="component" value="Unassembled WGS sequence"/>
</dbReference>
<dbReference type="Gene3D" id="3.40.50.1910">
    <property type="match status" value="1"/>
</dbReference>
<dbReference type="Gene3D" id="3.90.830.10">
    <property type="entry name" value="Syntaxin Binding Protein 1, Chain A, domain 2"/>
    <property type="match status" value="1"/>
</dbReference>
<gene>
    <name evidence="3" type="ORF">DASB73_011980</name>
</gene>
<dbReference type="AlphaFoldDB" id="A0AAV5RFQ1"/>
<feature type="compositionally biased region" description="Low complexity" evidence="2">
    <location>
        <begin position="483"/>
        <end position="499"/>
    </location>
</feature>
<keyword evidence="4" id="KW-1185">Reference proteome</keyword>
<organism evidence="3 4">
    <name type="scientific">Starmerella bacillaris</name>
    <name type="common">Yeast</name>
    <name type="synonym">Candida zemplinina</name>
    <dbReference type="NCBI Taxonomy" id="1247836"/>
    <lineage>
        <taxon>Eukaryota</taxon>
        <taxon>Fungi</taxon>
        <taxon>Dikarya</taxon>
        <taxon>Ascomycota</taxon>
        <taxon>Saccharomycotina</taxon>
        <taxon>Dipodascomycetes</taxon>
        <taxon>Dipodascales</taxon>
        <taxon>Trichomonascaceae</taxon>
        <taxon>Starmerella</taxon>
    </lineage>
</organism>
<dbReference type="EMBL" id="BTGC01000003">
    <property type="protein sequence ID" value="GMM50240.1"/>
    <property type="molecule type" value="Genomic_DNA"/>
</dbReference>
<dbReference type="Gene3D" id="1.25.40.60">
    <property type="match status" value="1"/>
</dbReference>
<evidence type="ECO:0000256" key="2">
    <source>
        <dbReference type="SAM" id="MobiDB-lite"/>
    </source>
</evidence>
<proteinExistence type="inferred from homology"/>
<dbReference type="Gene3D" id="3.40.50.2060">
    <property type="match status" value="1"/>
</dbReference>
<dbReference type="PIRSF" id="PIRSF005715">
    <property type="entry name" value="VPS45_Sec1"/>
    <property type="match status" value="1"/>
</dbReference>
<comment type="caution">
    <text evidence="3">The sequence shown here is derived from an EMBL/GenBank/DDBJ whole genome shotgun (WGS) entry which is preliminary data.</text>
</comment>
<evidence type="ECO:0000313" key="3">
    <source>
        <dbReference type="EMBL" id="GMM50240.1"/>
    </source>
</evidence>